<dbReference type="PANTHER" id="PTHR37539:SF1">
    <property type="entry name" value="ER-BOUND OXYGENASE MPAB_MPAB'_RUBBER OXYGENASE CATALYTIC DOMAIN-CONTAINING PROTEIN"/>
    <property type="match status" value="1"/>
</dbReference>
<dbReference type="EMBL" id="HE796683">
    <property type="protein sequence ID" value="CCH00220.1"/>
    <property type="molecule type" value="Genomic_DNA"/>
</dbReference>
<feature type="domain" description="ER-bound oxygenase mpaB/mpaB'/Rubber oxygenase catalytic" evidence="1">
    <location>
        <begin position="124"/>
        <end position="321"/>
    </location>
</feature>
<dbReference type="Pfam" id="PF09995">
    <property type="entry name" value="MPAB_Lcp_cat"/>
    <property type="match status" value="1"/>
</dbReference>
<evidence type="ECO:0000313" key="3">
    <source>
        <dbReference type="Proteomes" id="UP000011058"/>
    </source>
</evidence>
<sequence length="345" mass="38026">MIAIKPTRVFTDAQLANARLQGDPPADAVIAAVAAQGHHPAVGQLMRWLANTDTVDTADQPEAVRQFFVDYAHLPAWADGKRMQRGMAFFQRHAGAIGLALGTLSLPYTYLGANGIQLLWLTERIKTDTPRRLQETGEWVFAVNEPKNWLRPSTHNAPPKAVAYTLKIRLIHAAARWYAYQANTNGVPRWNEAWGVPVCQEDMVGTMGAFSYIVLRGLRKMGVPMTEADEEDYLHHINVIGFINGVSDELLPRNLREAFHLDKLIARRQFAASEAGRGLTKALLDAIATISGNPSTRNLAAAQMRFFLGSDHADALGIPNVPVEESLVGVVNRLPIFPKLIPKTV</sequence>
<dbReference type="InterPro" id="IPR018713">
    <property type="entry name" value="MPAB/Lcp_cat_dom"/>
</dbReference>
<dbReference type="AlphaFoldDB" id="I0K7W7"/>
<gene>
    <name evidence="2" type="ORF">FAES_2211</name>
</gene>
<evidence type="ECO:0000259" key="1">
    <source>
        <dbReference type="Pfam" id="PF09995"/>
    </source>
</evidence>
<organism evidence="2 3">
    <name type="scientific">Fibrella aestuarina BUZ 2</name>
    <dbReference type="NCBI Taxonomy" id="1166018"/>
    <lineage>
        <taxon>Bacteria</taxon>
        <taxon>Pseudomonadati</taxon>
        <taxon>Bacteroidota</taxon>
        <taxon>Cytophagia</taxon>
        <taxon>Cytophagales</taxon>
        <taxon>Spirosomataceae</taxon>
        <taxon>Fibrella</taxon>
    </lineage>
</organism>
<dbReference type="RefSeq" id="WP_015331319.1">
    <property type="nucleotide sequence ID" value="NC_020054.1"/>
</dbReference>
<accession>I0K7W7</accession>
<dbReference type="GO" id="GO:0016491">
    <property type="term" value="F:oxidoreductase activity"/>
    <property type="evidence" value="ECO:0007669"/>
    <property type="project" value="InterPro"/>
</dbReference>
<dbReference type="Proteomes" id="UP000011058">
    <property type="component" value="Chromosome"/>
</dbReference>
<dbReference type="STRING" id="1166018.FAES_2211"/>
<dbReference type="PATRIC" id="fig|1166018.3.peg.3965"/>
<protein>
    <recommendedName>
        <fullName evidence="1">ER-bound oxygenase mpaB/mpaB'/Rubber oxygenase catalytic domain-containing protein</fullName>
    </recommendedName>
</protein>
<name>I0K7W7_9BACT</name>
<evidence type="ECO:0000313" key="2">
    <source>
        <dbReference type="EMBL" id="CCH00220.1"/>
    </source>
</evidence>
<dbReference type="OrthoDB" id="6072815at2"/>
<keyword evidence="3" id="KW-1185">Reference proteome</keyword>
<dbReference type="InterPro" id="IPR037473">
    <property type="entry name" value="Lcp-like"/>
</dbReference>
<dbReference type="eggNOG" id="ENOG502Z7TF">
    <property type="taxonomic scope" value="Bacteria"/>
</dbReference>
<dbReference type="PANTHER" id="PTHR37539">
    <property type="entry name" value="SECRETED PROTEIN-RELATED"/>
    <property type="match status" value="1"/>
</dbReference>
<dbReference type="HOGENOM" id="CLU_049598_1_0_10"/>
<dbReference type="KEGG" id="fae:FAES_2211"/>
<proteinExistence type="predicted"/>
<reference evidence="2 3" key="1">
    <citation type="journal article" date="2012" name="J. Bacteriol.">
        <title>Genome Sequence of Fibrella aestuarina BUZ 2T, a Filamentous Marine Bacterium.</title>
        <authorList>
            <person name="Filippini M."/>
            <person name="Qi W."/>
            <person name="Blom J."/>
            <person name="Goesmann A."/>
            <person name="Smits T.H."/>
            <person name="Bagheri H.C."/>
        </authorList>
    </citation>
    <scope>NUCLEOTIDE SEQUENCE [LARGE SCALE GENOMIC DNA]</scope>
    <source>
        <strain evidence="3">BUZ 2T</strain>
    </source>
</reference>